<dbReference type="Proteomes" id="UP001302257">
    <property type="component" value="Chromosome"/>
</dbReference>
<proteinExistence type="predicted"/>
<keyword evidence="3" id="KW-1185">Reference proteome</keyword>
<name>A0ABZ0B1C3_9BURK</name>
<dbReference type="EMBL" id="CP132507">
    <property type="protein sequence ID" value="WNO04742.1"/>
    <property type="molecule type" value="Genomic_DNA"/>
</dbReference>
<gene>
    <name evidence="2" type="ORF">RAN89_17920</name>
</gene>
<protein>
    <submittedName>
        <fullName evidence="2">Uncharacterized protein</fullName>
    </submittedName>
</protein>
<dbReference type="RefSeq" id="WP_313867571.1">
    <property type="nucleotide sequence ID" value="NZ_CP132507.1"/>
</dbReference>
<sequence length="83" mass="9100">MSYARIPPRPPASLRSWDAAHEHPGSEHSLSANAEAWRRLAVVGYRRAAQMVRATQGDDASRDAADEDRTPSADTHQSGFQSL</sequence>
<evidence type="ECO:0000313" key="2">
    <source>
        <dbReference type="EMBL" id="WNO04742.1"/>
    </source>
</evidence>
<accession>A0ABZ0B1C3</accession>
<feature type="compositionally biased region" description="Basic and acidic residues" evidence="1">
    <location>
        <begin position="59"/>
        <end position="71"/>
    </location>
</feature>
<organism evidence="2 3">
    <name type="scientific">Rhodoferax mekongensis</name>
    <dbReference type="NCBI Taxonomy" id="3068341"/>
    <lineage>
        <taxon>Bacteria</taxon>
        <taxon>Pseudomonadati</taxon>
        <taxon>Pseudomonadota</taxon>
        <taxon>Betaproteobacteria</taxon>
        <taxon>Burkholderiales</taxon>
        <taxon>Comamonadaceae</taxon>
        <taxon>Rhodoferax</taxon>
    </lineage>
</organism>
<evidence type="ECO:0000256" key="1">
    <source>
        <dbReference type="SAM" id="MobiDB-lite"/>
    </source>
</evidence>
<feature type="region of interest" description="Disordered" evidence="1">
    <location>
        <begin position="51"/>
        <end position="83"/>
    </location>
</feature>
<feature type="region of interest" description="Disordered" evidence="1">
    <location>
        <begin position="1"/>
        <end position="33"/>
    </location>
</feature>
<feature type="compositionally biased region" description="Polar residues" evidence="1">
    <location>
        <begin position="72"/>
        <end position="83"/>
    </location>
</feature>
<reference evidence="2 3" key="1">
    <citation type="submission" date="2023-08" db="EMBL/GenBank/DDBJ databases">
        <title>Rhodoferax potami sp. nov. and Rhodoferax mekongensis sp. nov., isolated from the Mekong River in Thailand.</title>
        <authorList>
            <person name="Kitikhun S."/>
            <person name="Charoenyingcharoen P."/>
            <person name="Siriarchawattana P."/>
            <person name="Likhitrattanapisal S."/>
            <person name="Nilsakha T."/>
            <person name="Chanpet A."/>
            <person name="Rattanawaree P."/>
            <person name="Ingsriswang S."/>
        </authorList>
    </citation>
    <scope>NUCLEOTIDE SEQUENCE [LARGE SCALE GENOMIC DNA]</scope>
    <source>
        <strain evidence="2 3">TBRC 17307</strain>
    </source>
</reference>
<evidence type="ECO:0000313" key="3">
    <source>
        <dbReference type="Proteomes" id="UP001302257"/>
    </source>
</evidence>